<dbReference type="AlphaFoldDB" id="A0A2R6AKV3"/>
<organism evidence="2 3">
    <name type="scientific">Candidatus Marsarchaeota G1 archaeon OSP_C</name>
    <dbReference type="NCBI Taxonomy" id="1978154"/>
    <lineage>
        <taxon>Archaea</taxon>
        <taxon>Candidatus Marsarchaeota</taxon>
        <taxon>Candidatus Marsarchaeota group 1</taxon>
    </lineage>
</organism>
<proteinExistence type="predicted"/>
<evidence type="ECO:0000256" key="1">
    <source>
        <dbReference type="SAM" id="Phobius"/>
    </source>
</evidence>
<keyword evidence="1" id="KW-0812">Transmembrane</keyword>
<evidence type="ECO:0000313" key="2">
    <source>
        <dbReference type="EMBL" id="PSN87002.1"/>
    </source>
</evidence>
<protein>
    <submittedName>
        <fullName evidence="2">Uncharacterized protein</fullName>
    </submittedName>
</protein>
<evidence type="ECO:0000313" key="3">
    <source>
        <dbReference type="Proteomes" id="UP000241473"/>
    </source>
</evidence>
<feature type="transmembrane region" description="Helical" evidence="1">
    <location>
        <begin position="76"/>
        <end position="102"/>
    </location>
</feature>
<accession>A0A2R6AKV3</accession>
<reference evidence="2 3" key="1">
    <citation type="submission" date="2017-04" db="EMBL/GenBank/DDBJ databases">
        <title>Novel microbial lineages endemic to geothermal iron-oxide mats fill important gaps in the evolutionary history of Archaea.</title>
        <authorList>
            <person name="Jay Z.J."/>
            <person name="Beam J.P."/>
            <person name="Dlakic M."/>
            <person name="Rusch D.B."/>
            <person name="Kozubal M.A."/>
            <person name="Inskeep W.P."/>
        </authorList>
    </citation>
    <scope>NUCLEOTIDE SEQUENCE [LARGE SCALE GENOMIC DNA]</scope>
    <source>
        <strain evidence="2">OSP_C</strain>
    </source>
</reference>
<keyword evidence="1" id="KW-1133">Transmembrane helix</keyword>
<keyword evidence="1" id="KW-0472">Membrane</keyword>
<comment type="caution">
    <text evidence="2">The sequence shown here is derived from an EMBL/GenBank/DDBJ whole genome shotgun (WGS) entry which is preliminary data.</text>
</comment>
<dbReference type="Proteomes" id="UP000241473">
    <property type="component" value="Unassembled WGS sequence"/>
</dbReference>
<dbReference type="EMBL" id="NEXB01000093">
    <property type="protein sequence ID" value="PSN87002.1"/>
    <property type="molecule type" value="Genomic_DNA"/>
</dbReference>
<name>A0A2R6AKV3_9ARCH</name>
<sequence>MVIRMIVTFERTSFEFLNEVFNLALAGFLQQDMKSIGGESSMADNAEQSPRLKRGAVGLWHGVFQSFSFVAPAGDVAVLLIGTVAFAGSATTLAVLFAWLIYGLWVNYPALTDGALGFPVVFTAHLHFPLQGVYSPPDPYLSLRHGLCLLIQVTVVYHTTLRTPQLPFLQRG</sequence>
<gene>
    <name evidence="2" type="ORF">B9Q00_09985</name>
</gene>